<feature type="transmembrane region" description="Helical" evidence="1">
    <location>
        <begin position="253"/>
        <end position="274"/>
    </location>
</feature>
<name>A0A934WVD4_9BACT</name>
<keyword evidence="3" id="KW-1185">Reference proteome</keyword>
<keyword evidence="1" id="KW-0812">Transmembrane</keyword>
<feature type="transmembrane region" description="Helical" evidence="1">
    <location>
        <begin position="7"/>
        <end position="23"/>
    </location>
</feature>
<accession>A0A934WVD4</accession>
<feature type="transmembrane region" description="Helical" evidence="1">
    <location>
        <begin position="123"/>
        <end position="142"/>
    </location>
</feature>
<feature type="transmembrane region" description="Helical" evidence="1">
    <location>
        <begin position="54"/>
        <end position="72"/>
    </location>
</feature>
<organism evidence="2 3">
    <name type="scientific">Marivirga aurantiaca</name>
    <dbReference type="NCBI Taxonomy" id="2802615"/>
    <lineage>
        <taxon>Bacteria</taxon>
        <taxon>Pseudomonadati</taxon>
        <taxon>Bacteroidota</taxon>
        <taxon>Cytophagia</taxon>
        <taxon>Cytophagales</taxon>
        <taxon>Marivirgaceae</taxon>
        <taxon>Marivirga</taxon>
    </lineage>
</organism>
<dbReference type="AlphaFoldDB" id="A0A934WVD4"/>
<evidence type="ECO:0008006" key="4">
    <source>
        <dbReference type="Google" id="ProtNLM"/>
    </source>
</evidence>
<dbReference type="RefSeq" id="WP_201429314.1">
    <property type="nucleotide sequence ID" value="NZ_JAEQBW010000001.1"/>
</dbReference>
<protein>
    <recommendedName>
        <fullName evidence="4">Mannosyltransferase</fullName>
    </recommendedName>
</protein>
<dbReference type="Proteomes" id="UP000611723">
    <property type="component" value="Unassembled WGS sequence"/>
</dbReference>
<feature type="transmembrane region" description="Helical" evidence="1">
    <location>
        <begin position="194"/>
        <end position="213"/>
    </location>
</feature>
<dbReference type="EMBL" id="JAEQBW010000001">
    <property type="protein sequence ID" value="MBK6263626.1"/>
    <property type="molecule type" value="Genomic_DNA"/>
</dbReference>
<sequence>MKLPQKIAIALFGLILLSISYFTGRSDSFLLLSQFTVLFGLYLYLAATRDKISLAEITGFALLFRLLLLFLIPNLSEDVFRFIWDGKMWLNGLNAYTVLPSEATNQELQHLSPSLFNSLNSPAYYSIYPPINQLLFYIAALAENTTFSIVIIRLFVLAAEIGTLIILPKALVQFGHSAKNVIWYALNPLVILELTGSLHFEAFIIFFAVLACYHYKKGKWKKSAIWMGFAIAFKLIPVILLAAVFKKLSFKKWFQYCLIAGLVFAISIAPVLFSNGFKGMIESSSLYFKSFEFNGSIYYLSRAFGYWWKNYNIIATTGPLMGILSFISILVYNIMVKKSVSIAEKFMWTWFLYCLFATTLHPWYCLPLLAFGLLTHYKFPILWTFLIFFTYIGYTESGFQENLWITLMEYILLFTFVVFEIIGRRGSKFTPNSK</sequence>
<keyword evidence="1" id="KW-1133">Transmembrane helix</keyword>
<feature type="transmembrane region" description="Helical" evidence="1">
    <location>
        <begin position="225"/>
        <end position="247"/>
    </location>
</feature>
<dbReference type="Pfam" id="PF26314">
    <property type="entry name" value="MptA_B_family"/>
    <property type="match status" value="1"/>
</dbReference>
<evidence type="ECO:0000313" key="2">
    <source>
        <dbReference type="EMBL" id="MBK6263626.1"/>
    </source>
</evidence>
<evidence type="ECO:0000313" key="3">
    <source>
        <dbReference type="Proteomes" id="UP000611723"/>
    </source>
</evidence>
<feature type="transmembrane region" description="Helical" evidence="1">
    <location>
        <begin position="376"/>
        <end position="394"/>
    </location>
</feature>
<gene>
    <name evidence="2" type="ORF">JKA74_01160</name>
</gene>
<evidence type="ECO:0000256" key="1">
    <source>
        <dbReference type="SAM" id="Phobius"/>
    </source>
</evidence>
<comment type="caution">
    <text evidence="2">The sequence shown here is derived from an EMBL/GenBank/DDBJ whole genome shotgun (WGS) entry which is preliminary data.</text>
</comment>
<feature type="transmembrane region" description="Helical" evidence="1">
    <location>
        <begin position="403"/>
        <end position="422"/>
    </location>
</feature>
<keyword evidence="1" id="KW-0472">Membrane</keyword>
<proteinExistence type="predicted"/>
<feature type="transmembrane region" description="Helical" evidence="1">
    <location>
        <begin position="346"/>
        <end position="364"/>
    </location>
</feature>
<feature type="transmembrane region" description="Helical" evidence="1">
    <location>
        <begin position="29"/>
        <end position="47"/>
    </location>
</feature>
<reference evidence="2" key="1">
    <citation type="submission" date="2021-01" db="EMBL/GenBank/DDBJ databases">
        <title>Marivirga aurantiaca sp. nov., isolated from intertidal surface sediments.</title>
        <authorList>
            <person name="Zhang M."/>
        </authorList>
    </citation>
    <scope>NUCLEOTIDE SEQUENCE</scope>
    <source>
        <strain evidence="2">S37H4</strain>
    </source>
</reference>
<feature type="transmembrane region" description="Helical" evidence="1">
    <location>
        <begin position="154"/>
        <end position="174"/>
    </location>
</feature>
<feature type="transmembrane region" description="Helical" evidence="1">
    <location>
        <begin position="313"/>
        <end position="334"/>
    </location>
</feature>